<evidence type="ECO:0000256" key="1">
    <source>
        <dbReference type="ARBA" id="ARBA00004123"/>
    </source>
</evidence>
<keyword evidence="6" id="KW-1185">Reference proteome</keyword>
<dbReference type="Gene3D" id="3.40.50.10810">
    <property type="entry name" value="Tandem AAA-ATPase domain"/>
    <property type="match status" value="1"/>
</dbReference>
<dbReference type="InterPro" id="IPR027417">
    <property type="entry name" value="P-loop_NTPase"/>
</dbReference>
<dbReference type="GO" id="GO:0016787">
    <property type="term" value="F:hydrolase activity"/>
    <property type="evidence" value="ECO:0007669"/>
    <property type="project" value="UniProtKB-KW"/>
</dbReference>
<dbReference type="Pfam" id="PF00176">
    <property type="entry name" value="SNF2-rel_dom"/>
    <property type="match status" value="1"/>
</dbReference>
<dbReference type="EC" id="3.6.4.12" evidence="5"/>
<dbReference type="AlphaFoldDB" id="A0A812EJU0"/>
<dbReference type="GO" id="GO:0005524">
    <property type="term" value="F:ATP binding"/>
    <property type="evidence" value="ECO:0007669"/>
    <property type="project" value="InterPro"/>
</dbReference>
<dbReference type="GO" id="GO:0006281">
    <property type="term" value="P:DNA repair"/>
    <property type="evidence" value="ECO:0007669"/>
    <property type="project" value="TreeGrafter"/>
</dbReference>
<dbReference type="Pfam" id="PF07443">
    <property type="entry name" value="HARP"/>
    <property type="match status" value="1"/>
</dbReference>
<dbReference type="OrthoDB" id="2801544at2759"/>
<keyword evidence="3" id="KW-0539">Nucleus</keyword>
<accession>A0A812EJU0</accession>
<feature type="domain" description="HARP" evidence="4">
    <location>
        <begin position="1"/>
        <end position="56"/>
    </location>
</feature>
<comment type="caution">
    <text evidence="5">The sequence shown here is derived from an EMBL/GenBank/DDBJ whole genome shotgun (WGS) entry which is preliminary data.</text>
</comment>
<dbReference type="InterPro" id="IPR000330">
    <property type="entry name" value="SNF2_N"/>
</dbReference>
<organism evidence="5 6">
    <name type="scientific">Acanthosepion pharaonis</name>
    <name type="common">Pharaoh cuttlefish</name>
    <name type="synonym">Sepia pharaonis</name>
    <dbReference type="NCBI Taxonomy" id="158019"/>
    <lineage>
        <taxon>Eukaryota</taxon>
        <taxon>Metazoa</taxon>
        <taxon>Spiralia</taxon>
        <taxon>Lophotrochozoa</taxon>
        <taxon>Mollusca</taxon>
        <taxon>Cephalopoda</taxon>
        <taxon>Coleoidea</taxon>
        <taxon>Decapodiformes</taxon>
        <taxon>Sepiida</taxon>
        <taxon>Sepiina</taxon>
        <taxon>Sepiidae</taxon>
        <taxon>Acanthosepion</taxon>
    </lineage>
</organism>
<dbReference type="GO" id="GO:0031297">
    <property type="term" value="P:replication fork processing"/>
    <property type="evidence" value="ECO:0007669"/>
    <property type="project" value="TreeGrafter"/>
</dbReference>
<dbReference type="EMBL" id="CAHIKZ030005398">
    <property type="protein sequence ID" value="CAE1324033.1"/>
    <property type="molecule type" value="Genomic_DNA"/>
</dbReference>
<dbReference type="PROSITE" id="PS51467">
    <property type="entry name" value="HARP"/>
    <property type="match status" value="1"/>
</dbReference>
<dbReference type="InterPro" id="IPR038718">
    <property type="entry name" value="SNF2-like_sf"/>
</dbReference>
<protein>
    <submittedName>
        <fullName evidence="5">SMARCAL1</fullName>
        <ecNumber evidence="5">3.6.4.12</ecNumber>
    </submittedName>
</protein>
<dbReference type="InterPro" id="IPR010003">
    <property type="entry name" value="HARP_dom"/>
</dbReference>
<evidence type="ECO:0000313" key="5">
    <source>
        <dbReference type="EMBL" id="CAE1324033.1"/>
    </source>
</evidence>
<keyword evidence="2 5" id="KW-0378">Hydrolase</keyword>
<dbReference type="GO" id="GO:0043596">
    <property type="term" value="C:nuclear replication fork"/>
    <property type="evidence" value="ECO:0007669"/>
    <property type="project" value="TreeGrafter"/>
</dbReference>
<name>A0A812EJU0_ACAPH</name>
<gene>
    <name evidence="5" type="ORF">SPHA_73835</name>
</gene>
<dbReference type="PANTHER" id="PTHR45766:SF6">
    <property type="entry name" value="SWI_SNF-RELATED MATRIX-ASSOCIATED ACTIN-DEPENDENT REGULATOR OF CHROMATIN SUBFAMILY A-LIKE PROTEIN 1"/>
    <property type="match status" value="1"/>
</dbReference>
<evidence type="ECO:0000313" key="6">
    <source>
        <dbReference type="Proteomes" id="UP000597762"/>
    </source>
</evidence>
<sequence length="155" mass="17474">MIEAGFHTGLISLFKTMETKEYNAMTKCWSFRLTEYEKLMKQAKSLQPEVLIIPLPKIVLQTFSDAIAGRTTTSQIPKADITALDSCLVKTLMSFQLESVFLGIHRKGRILLADDMGLGKTIQAIALACYYRKDWPLLIVVPSSVRFDWAQVSLN</sequence>
<dbReference type="SUPFAM" id="SSF52540">
    <property type="entry name" value="P-loop containing nucleoside triphosphate hydrolases"/>
    <property type="match status" value="1"/>
</dbReference>
<proteinExistence type="predicted"/>
<reference evidence="5" key="1">
    <citation type="submission" date="2021-01" db="EMBL/GenBank/DDBJ databases">
        <authorList>
            <person name="Li R."/>
            <person name="Bekaert M."/>
        </authorList>
    </citation>
    <scope>NUCLEOTIDE SEQUENCE</scope>
    <source>
        <strain evidence="5">Farmed</strain>
    </source>
</reference>
<evidence type="ECO:0000256" key="2">
    <source>
        <dbReference type="ARBA" id="ARBA00022801"/>
    </source>
</evidence>
<evidence type="ECO:0000259" key="4">
    <source>
        <dbReference type="PROSITE" id="PS51467"/>
    </source>
</evidence>
<dbReference type="Proteomes" id="UP000597762">
    <property type="component" value="Unassembled WGS sequence"/>
</dbReference>
<evidence type="ECO:0000256" key="3">
    <source>
        <dbReference type="ARBA" id="ARBA00023242"/>
    </source>
</evidence>
<dbReference type="GO" id="GO:0003678">
    <property type="term" value="F:DNA helicase activity"/>
    <property type="evidence" value="ECO:0007669"/>
    <property type="project" value="UniProtKB-EC"/>
</dbReference>
<dbReference type="PANTHER" id="PTHR45766">
    <property type="entry name" value="DNA ANNEALING HELICASE AND ENDONUCLEASE ZRANB3 FAMILY MEMBER"/>
    <property type="match status" value="1"/>
</dbReference>
<comment type="subcellular location">
    <subcellularLocation>
        <location evidence="1">Nucleus</location>
    </subcellularLocation>
</comment>